<accession>A0A5J5IKS7</accession>
<keyword evidence="2" id="KW-1185">Reference proteome</keyword>
<comment type="caution">
    <text evidence="1">The sequence shown here is derived from an EMBL/GenBank/DDBJ whole genome shotgun (WGS) entry which is preliminary data.</text>
</comment>
<dbReference type="GO" id="GO:0008408">
    <property type="term" value="F:3'-5' exonuclease activity"/>
    <property type="evidence" value="ECO:0007669"/>
    <property type="project" value="InterPro"/>
</dbReference>
<dbReference type="Proteomes" id="UP000326903">
    <property type="component" value="Unassembled WGS sequence"/>
</dbReference>
<dbReference type="GO" id="GO:0006260">
    <property type="term" value="P:DNA replication"/>
    <property type="evidence" value="ECO:0007669"/>
    <property type="project" value="InterPro"/>
</dbReference>
<dbReference type="Gene3D" id="3.40.50.10220">
    <property type="entry name" value="DNA polymerase III, psi subunit"/>
    <property type="match status" value="1"/>
</dbReference>
<dbReference type="EMBL" id="VYQF01000001">
    <property type="protein sequence ID" value="KAA9041331.1"/>
    <property type="molecule type" value="Genomic_DNA"/>
</dbReference>
<dbReference type="InterPro" id="IPR036654">
    <property type="entry name" value="DNA_pol_III_psi_sf"/>
</dbReference>
<proteinExistence type="predicted"/>
<organism evidence="1 2">
    <name type="scientific">Ginsengibacter hankyongi</name>
    <dbReference type="NCBI Taxonomy" id="2607284"/>
    <lineage>
        <taxon>Bacteria</taxon>
        <taxon>Pseudomonadati</taxon>
        <taxon>Bacteroidota</taxon>
        <taxon>Chitinophagia</taxon>
        <taxon>Chitinophagales</taxon>
        <taxon>Chitinophagaceae</taxon>
        <taxon>Ginsengibacter</taxon>
    </lineage>
</organism>
<evidence type="ECO:0000313" key="2">
    <source>
        <dbReference type="Proteomes" id="UP000326903"/>
    </source>
</evidence>
<gene>
    <name evidence="1" type="ORF">FW778_04665</name>
</gene>
<evidence type="ECO:0000313" key="1">
    <source>
        <dbReference type="EMBL" id="KAA9041331.1"/>
    </source>
</evidence>
<reference evidence="1 2" key="1">
    <citation type="submission" date="2019-09" db="EMBL/GenBank/DDBJ databases">
        <title>Draft genome sequence of Ginsengibacter sp. BR5-29.</title>
        <authorList>
            <person name="Im W.-T."/>
        </authorList>
    </citation>
    <scope>NUCLEOTIDE SEQUENCE [LARGE SCALE GENOMIC DNA]</scope>
    <source>
        <strain evidence="1 2">BR5-29</strain>
    </source>
</reference>
<dbReference type="RefSeq" id="WP_202552073.1">
    <property type="nucleotide sequence ID" value="NZ_VYQF01000001.1"/>
</dbReference>
<name>A0A5J5IKS7_9BACT</name>
<sequence>MSLDNIQLPGFMYPSIFKNNLVVIQPKNTIKPLKKEWKITFLGGNEKKIIFIGKDNQNKFLGDNQMKFLNDLLSACHLTMADIAFLNFRENNAFTYQDLTEQLSPKKVLIFGVTAQELDLPFTIPFFQVQNFHEQVYLISPPLEEIQQSKELKKQLWNCFQKIFNIQKQK</sequence>
<dbReference type="AlphaFoldDB" id="A0A5J5IKS7"/>
<dbReference type="GO" id="GO:0003887">
    <property type="term" value="F:DNA-directed DNA polymerase activity"/>
    <property type="evidence" value="ECO:0007669"/>
    <property type="project" value="InterPro"/>
</dbReference>
<protein>
    <submittedName>
        <fullName evidence="1">Uncharacterized protein</fullName>
    </submittedName>
</protein>